<dbReference type="CDD" id="cd11386">
    <property type="entry name" value="MCP_signal"/>
    <property type="match status" value="1"/>
</dbReference>
<keyword evidence="2" id="KW-1003">Cell membrane</keyword>
<comment type="similarity">
    <text evidence="7">Belongs to the methyl-accepting chemotaxis (MCP) protein family.</text>
</comment>
<dbReference type="SUPFAM" id="SSF58104">
    <property type="entry name" value="Methyl-accepting chemotaxis protein (MCP) signaling domain"/>
    <property type="match status" value="1"/>
</dbReference>
<name>A0ABT4VVU2_9HYPH</name>
<sequence length="794" mass="85197">MLISRKLPLAAALLTIVAIGASSVAALVISSNTLERKAFEKLEAVADGRRNQVETYLKTVEKDLRTLVADPEVGNAFSAFKFGWRYMEGDAVTELQKRYIDDNPHPAGQKHLLDTADVDGYDSIHKKYHDKLRQTVLDNGYYDLFLIDEEGNVVYTVFKERDFATNLMTGEWKDTDLANVYREVMEAGADGQLVLKDFRPYGPSNGAPAAFIGMPFVIGKDVAGVVVLQMPNDIIAEIMNNTTGLGETGETILIRNDGFLISDSAKTEENESLVMQLDTPLIGEATRDRIVTGHVTGYRGFVGDVAFAQVDFGGSGWVVGAIIDQSEALAGVTSLRNIVLLIALALLAAAMAAAILFSRSITRPISDVVRNMSELARGNTDLELKGEARKDEIGEMVRSVAVFRDAAIEKENLEREAEENRSLSDRERAEREAAKAEEARQMQEAVEALAGGLTRLSEGDLTVSIDTPFMEALERLRVDFNASIEKLNGTLCGIRESTGSIDNNSMEMRSAADDLSRRTEQQAASLEESSAALEEITSAVKGTTERAGEAAQMAEAAQTDAEKSSAIVSEAVSAMEGIESASAEISNIINVIDEIAFQTNLLALNAGVEAARAGEAGKGFAVVAQEVRELAQRAATAAQEIKELITKSGEQVGNGVKMVKATGDALTQISEHVTNVNNAIGAIATAANEQLTGIQEVNAAVTQMDQMTQQNAAMVEETTAVTHQLAQDVTGLSGRIGEFLLCGDAPAASVKEADETSEHVPSPARKMVKAVSSALGFEGNAAKTADEDQNWDEF</sequence>
<evidence type="ECO:0000256" key="9">
    <source>
        <dbReference type="SAM" id="MobiDB-lite"/>
    </source>
</evidence>
<evidence type="ECO:0000256" key="6">
    <source>
        <dbReference type="ARBA" id="ARBA00023136"/>
    </source>
</evidence>
<evidence type="ECO:0000256" key="4">
    <source>
        <dbReference type="ARBA" id="ARBA00022692"/>
    </source>
</evidence>
<evidence type="ECO:0000259" key="10">
    <source>
        <dbReference type="PROSITE" id="PS50111"/>
    </source>
</evidence>
<protein>
    <submittedName>
        <fullName evidence="12">Methyl-accepting chemotaxis protein</fullName>
    </submittedName>
</protein>
<dbReference type="InterPro" id="IPR051310">
    <property type="entry name" value="MCP_chemotaxis"/>
</dbReference>
<evidence type="ECO:0000313" key="13">
    <source>
        <dbReference type="Proteomes" id="UP001148313"/>
    </source>
</evidence>
<dbReference type="Proteomes" id="UP001148313">
    <property type="component" value="Unassembled WGS sequence"/>
</dbReference>
<keyword evidence="4" id="KW-0812">Transmembrane</keyword>
<feature type="compositionally biased region" description="Basic and acidic residues" evidence="9">
    <location>
        <begin position="510"/>
        <end position="520"/>
    </location>
</feature>
<evidence type="ECO:0000256" key="8">
    <source>
        <dbReference type="PROSITE-ProRule" id="PRU00284"/>
    </source>
</evidence>
<feature type="domain" description="HAMP" evidence="11">
    <location>
        <begin position="440"/>
        <end position="492"/>
    </location>
</feature>
<feature type="region of interest" description="Disordered" evidence="9">
    <location>
        <begin position="414"/>
        <end position="440"/>
    </location>
</feature>
<dbReference type="Gene3D" id="1.10.8.500">
    <property type="entry name" value="HAMP domain in histidine kinase"/>
    <property type="match status" value="1"/>
</dbReference>
<evidence type="ECO:0000259" key="11">
    <source>
        <dbReference type="PROSITE" id="PS50885"/>
    </source>
</evidence>
<organism evidence="12 13">
    <name type="scientific">Hoeflea poritis</name>
    <dbReference type="NCBI Taxonomy" id="2993659"/>
    <lineage>
        <taxon>Bacteria</taxon>
        <taxon>Pseudomonadati</taxon>
        <taxon>Pseudomonadota</taxon>
        <taxon>Alphaproteobacteria</taxon>
        <taxon>Hyphomicrobiales</taxon>
        <taxon>Rhizobiaceae</taxon>
        <taxon>Hoeflea</taxon>
    </lineage>
</organism>
<reference evidence="12" key="1">
    <citation type="submission" date="2022-11" db="EMBL/GenBank/DDBJ databases">
        <title>Hoeflea poritis sp. nov., isolated from scleractinian coral Porites lutea.</title>
        <authorList>
            <person name="Zhang G."/>
            <person name="Wei Q."/>
            <person name="Cai L."/>
        </authorList>
    </citation>
    <scope>NUCLEOTIDE SEQUENCE</scope>
    <source>
        <strain evidence="12">E7-10</strain>
    </source>
</reference>
<keyword evidence="13" id="KW-1185">Reference proteome</keyword>
<gene>
    <name evidence="12" type="ORF">OOZ53_25950</name>
</gene>
<evidence type="ECO:0000256" key="5">
    <source>
        <dbReference type="ARBA" id="ARBA00022989"/>
    </source>
</evidence>
<dbReference type="InterPro" id="IPR033479">
    <property type="entry name" value="dCache_1"/>
</dbReference>
<proteinExistence type="inferred from homology"/>
<feature type="compositionally biased region" description="Polar residues" evidence="9">
    <location>
        <begin position="498"/>
        <end position="507"/>
    </location>
</feature>
<dbReference type="Pfam" id="PF00672">
    <property type="entry name" value="HAMP"/>
    <property type="match status" value="1"/>
</dbReference>
<accession>A0ABT4VVU2</accession>
<keyword evidence="5" id="KW-1133">Transmembrane helix</keyword>
<dbReference type="CDD" id="cd06225">
    <property type="entry name" value="HAMP"/>
    <property type="match status" value="1"/>
</dbReference>
<dbReference type="SUPFAM" id="SSF158472">
    <property type="entry name" value="HAMP domain-like"/>
    <property type="match status" value="1"/>
</dbReference>
<dbReference type="Gene3D" id="3.30.450.20">
    <property type="entry name" value="PAS domain"/>
    <property type="match status" value="1"/>
</dbReference>
<keyword evidence="6" id="KW-0472">Membrane</keyword>
<dbReference type="PANTHER" id="PTHR43531:SF11">
    <property type="entry name" value="METHYL-ACCEPTING CHEMOTAXIS PROTEIN 3"/>
    <property type="match status" value="1"/>
</dbReference>
<keyword evidence="3" id="KW-0145">Chemotaxis</keyword>
<evidence type="ECO:0000256" key="7">
    <source>
        <dbReference type="ARBA" id="ARBA00029447"/>
    </source>
</evidence>
<comment type="subcellular location">
    <subcellularLocation>
        <location evidence="1">Cell membrane</location>
        <topology evidence="1">Multi-pass membrane protein</topology>
    </subcellularLocation>
</comment>
<evidence type="ECO:0000256" key="1">
    <source>
        <dbReference type="ARBA" id="ARBA00004651"/>
    </source>
</evidence>
<comment type="caution">
    <text evidence="12">The sequence shown here is derived from an EMBL/GenBank/DDBJ whole genome shotgun (WGS) entry which is preliminary data.</text>
</comment>
<dbReference type="PANTHER" id="PTHR43531">
    <property type="entry name" value="PROTEIN ICFG"/>
    <property type="match status" value="1"/>
</dbReference>
<evidence type="ECO:0000313" key="12">
    <source>
        <dbReference type="EMBL" id="MDA4848821.1"/>
    </source>
</evidence>
<dbReference type="PROSITE" id="PS50885">
    <property type="entry name" value="HAMP"/>
    <property type="match status" value="2"/>
</dbReference>
<keyword evidence="8" id="KW-0807">Transducer</keyword>
<evidence type="ECO:0000256" key="3">
    <source>
        <dbReference type="ARBA" id="ARBA00022500"/>
    </source>
</evidence>
<feature type="domain" description="Methyl-accepting transducer" evidence="10">
    <location>
        <begin position="497"/>
        <end position="726"/>
    </location>
</feature>
<dbReference type="EMBL" id="JAPJZH010000034">
    <property type="protein sequence ID" value="MDA4848821.1"/>
    <property type="molecule type" value="Genomic_DNA"/>
</dbReference>
<dbReference type="InterPro" id="IPR004089">
    <property type="entry name" value="MCPsignal_dom"/>
</dbReference>
<dbReference type="SMART" id="SM00283">
    <property type="entry name" value="MA"/>
    <property type="match status" value="1"/>
</dbReference>
<evidence type="ECO:0000256" key="2">
    <source>
        <dbReference type="ARBA" id="ARBA00022475"/>
    </source>
</evidence>
<dbReference type="SMART" id="SM00304">
    <property type="entry name" value="HAMP"/>
    <property type="match status" value="2"/>
</dbReference>
<dbReference type="Pfam" id="PF02743">
    <property type="entry name" value="dCache_1"/>
    <property type="match status" value="1"/>
</dbReference>
<feature type="region of interest" description="Disordered" evidence="9">
    <location>
        <begin position="498"/>
        <end position="529"/>
    </location>
</feature>
<dbReference type="PROSITE" id="PS50111">
    <property type="entry name" value="CHEMOTAXIS_TRANSDUC_2"/>
    <property type="match status" value="1"/>
</dbReference>
<dbReference type="InterPro" id="IPR003660">
    <property type="entry name" value="HAMP_dom"/>
</dbReference>
<feature type="domain" description="HAMP" evidence="11">
    <location>
        <begin position="359"/>
        <end position="412"/>
    </location>
</feature>
<dbReference type="Pfam" id="PF00015">
    <property type="entry name" value="MCPsignal"/>
    <property type="match status" value="1"/>
</dbReference>
<dbReference type="RefSeq" id="WP_271092700.1">
    <property type="nucleotide sequence ID" value="NZ_JAPJZH010000034.1"/>
</dbReference>
<dbReference type="Gene3D" id="1.10.287.950">
    <property type="entry name" value="Methyl-accepting chemotaxis protein"/>
    <property type="match status" value="1"/>
</dbReference>